<keyword evidence="3" id="KW-0677">Repeat</keyword>
<reference evidence="8 9" key="1">
    <citation type="journal article" date="2018" name="BMC Genomics">
        <title>Comparative genome analyses reveal sequence features reflecting distinct modes of host-adaptation between dicot and monocot powdery mildew.</title>
        <authorList>
            <person name="Wu Y."/>
            <person name="Ma X."/>
            <person name="Pan Z."/>
            <person name="Kale S.D."/>
            <person name="Song Y."/>
            <person name="King H."/>
            <person name="Zhang Q."/>
            <person name="Presley C."/>
            <person name="Deng X."/>
            <person name="Wei C.I."/>
            <person name="Xiao S."/>
        </authorList>
    </citation>
    <scope>NUCLEOTIDE SEQUENCE [LARGE SCALE GENOMIC DNA]</scope>
    <source>
        <strain evidence="8">UMSG3</strain>
    </source>
</reference>
<gene>
    <name evidence="8" type="ORF">GcM3_165013</name>
</gene>
<comment type="caution">
    <text evidence="8">The sequence shown here is derived from an EMBL/GenBank/DDBJ whole genome shotgun (WGS) entry which is preliminary data.</text>
</comment>
<dbReference type="AlphaFoldDB" id="A0A420HSK2"/>
<evidence type="ECO:0000256" key="2">
    <source>
        <dbReference type="ARBA" id="ARBA00022553"/>
    </source>
</evidence>
<evidence type="ECO:0000256" key="5">
    <source>
        <dbReference type="ARBA" id="ARBA00023242"/>
    </source>
</evidence>
<accession>A0A420HSK2</accession>
<dbReference type="GO" id="GO:0043124">
    <property type="term" value="P:negative regulation of canonical NF-kappaB signal transduction"/>
    <property type="evidence" value="ECO:0007669"/>
    <property type="project" value="InterPro"/>
</dbReference>
<keyword evidence="6" id="KW-0175">Coiled coil</keyword>
<protein>
    <submittedName>
        <fullName evidence="8">Uncharacterized protein</fullName>
    </submittedName>
</protein>
<keyword evidence="2" id="KW-0597">Phosphoprotein</keyword>
<dbReference type="Proteomes" id="UP000283383">
    <property type="component" value="Unassembled WGS sequence"/>
</dbReference>
<comment type="subcellular location">
    <subcellularLocation>
        <location evidence="1">Nucleus</location>
    </subcellularLocation>
</comment>
<evidence type="ECO:0000256" key="4">
    <source>
        <dbReference type="ARBA" id="ARBA00023043"/>
    </source>
</evidence>
<feature type="coiled-coil region" evidence="6">
    <location>
        <begin position="164"/>
        <end position="205"/>
    </location>
</feature>
<dbReference type="InterPro" id="IPR038753">
    <property type="entry name" value="NFKBIL1"/>
</dbReference>
<keyword evidence="9" id="KW-1185">Reference proteome</keyword>
<evidence type="ECO:0000313" key="8">
    <source>
        <dbReference type="EMBL" id="RKF60393.1"/>
    </source>
</evidence>
<dbReference type="STRING" id="62708.A0A420HSK2"/>
<feature type="compositionally biased region" description="Polar residues" evidence="7">
    <location>
        <begin position="86"/>
        <end position="95"/>
    </location>
</feature>
<sequence length="331" mass="38938">MENNQAPNSYLDLNCNYDRTEMFRFKKASRRKTKEYKTSATSSEQQCPENDRIYHERKNKRRRVKHYSKSRNYVETPVSKDDDAYQPNSPAQSSIDPEVAFRESLFDAMRDDEGAQFWEGVYGQPIHTYPNVKPGPDGELERMTDDEYAAFVRTKMFEKTHQYLSEEKLRRENAKKEREKLLKQNAEERRKSEKIRRKVEESIKRGNDRALRKGWLEKWNKYLTGWNTLENEGPKLIALTSIPWPVASGKYNDLNLKEIEHFFTHAPTAGQPSQAQLGKILKAERVRWHPDKIQQKLGGQDVNRGILQAVTSVFQVIDRLWSQIRDENPKI</sequence>
<feature type="compositionally biased region" description="Basic residues" evidence="7">
    <location>
        <begin position="57"/>
        <end position="69"/>
    </location>
</feature>
<dbReference type="EMBL" id="MCBQ01016588">
    <property type="protein sequence ID" value="RKF60393.1"/>
    <property type="molecule type" value="Genomic_DNA"/>
</dbReference>
<feature type="compositionally biased region" description="Polar residues" evidence="7">
    <location>
        <begin position="38"/>
        <end position="48"/>
    </location>
</feature>
<proteinExistence type="predicted"/>
<evidence type="ECO:0000256" key="3">
    <source>
        <dbReference type="ARBA" id="ARBA00022737"/>
    </source>
</evidence>
<evidence type="ECO:0000256" key="1">
    <source>
        <dbReference type="ARBA" id="ARBA00004123"/>
    </source>
</evidence>
<evidence type="ECO:0000313" key="9">
    <source>
        <dbReference type="Proteomes" id="UP000283383"/>
    </source>
</evidence>
<name>A0A420HSK2_9PEZI</name>
<keyword evidence="4" id="KW-0040">ANK repeat</keyword>
<feature type="region of interest" description="Disordered" evidence="7">
    <location>
        <begin position="28"/>
        <end position="98"/>
    </location>
</feature>
<evidence type="ECO:0000256" key="7">
    <source>
        <dbReference type="SAM" id="MobiDB-lite"/>
    </source>
</evidence>
<keyword evidence="5" id="KW-0539">Nucleus</keyword>
<organism evidence="8 9">
    <name type="scientific">Golovinomyces cichoracearum</name>
    <dbReference type="NCBI Taxonomy" id="62708"/>
    <lineage>
        <taxon>Eukaryota</taxon>
        <taxon>Fungi</taxon>
        <taxon>Dikarya</taxon>
        <taxon>Ascomycota</taxon>
        <taxon>Pezizomycotina</taxon>
        <taxon>Leotiomycetes</taxon>
        <taxon>Erysiphales</taxon>
        <taxon>Erysiphaceae</taxon>
        <taxon>Golovinomyces</taxon>
    </lineage>
</organism>
<dbReference type="GO" id="GO:0005634">
    <property type="term" value="C:nucleus"/>
    <property type="evidence" value="ECO:0007669"/>
    <property type="project" value="UniProtKB-SubCell"/>
</dbReference>
<evidence type="ECO:0000256" key="6">
    <source>
        <dbReference type="SAM" id="Coils"/>
    </source>
</evidence>
<dbReference type="PANTHER" id="PTHR15263:SF1">
    <property type="entry name" value="NF-KAPPA-B INHIBITOR-LIKE PROTEIN 1"/>
    <property type="match status" value="1"/>
</dbReference>
<dbReference type="PANTHER" id="PTHR15263">
    <property type="entry name" value="I-KAPPA-B-LIKE PROTEIN IKBL"/>
    <property type="match status" value="1"/>
</dbReference>